<keyword evidence="3" id="KW-1185">Reference proteome</keyword>
<organism evidence="2 3">
    <name type="scientific">Ridgeia piscesae</name>
    <name type="common">Tubeworm</name>
    <dbReference type="NCBI Taxonomy" id="27915"/>
    <lineage>
        <taxon>Eukaryota</taxon>
        <taxon>Metazoa</taxon>
        <taxon>Spiralia</taxon>
        <taxon>Lophotrochozoa</taxon>
        <taxon>Annelida</taxon>
        <taxon>Polychaeta</taxon>
        <taxon>Sedentaria</taxon>
        <taxon>Canalipalpata</taxon>
        <taxon>Sabellida</taxon>
        <taxon>Siboglinidae</taxon>
        <taxon>Ridgeia</taxon>
    </lineage>
</organism>
<proteinExistence type="predicted"/>
<sequence>MMTTMRCIFFVLLGLALVAANHELNMGMTTVHIGDSGEMEFVRQMNGSEEAHPVKISMDEIVQVDKDGNALTECAEPTDLTQPGTDWTKSTAKTSMMTNMKTFHDFGNQKFDFGEEKHSSSMPHGGDMMASTQRFSASLPDGIGKMAIDMALPEEDGEIDVGGEKHRLRKGDMKFNIEMSEWMWCDNAAFVDVYIKVSGRHAAEQKHARDSSVPAAYDLGDNVTVSFSGKFLIDAGAWDDMAEGFPKVDPSDTTRFIVRFPRFNGTLVYDPTVAGDDDSTAEDGVGGDSGASGLSVPAILITMATSAICAMLK</sequence>
<accession>A0AAD9UGX8</accession>
<comment type="caution">
    <text evidence="2">The sequence shown here is derived from an EMBL/GenBank/DDBJ whole genome shotgun (WGS) entry which is preliminary data.</text>
</comment>
<name>A0AAD9UGX8_RIDPI</name>
<gene>
    <name evidence="2" type="ORF">NP493_115g10019</name>
</gene>
<evidence type="ECO:0000256" key="1">
    <source>
        <dbReference type="SAM" id="SignalP"/>
    </source>
</evidence>
<keyword evidence="1" id="KW-0732">Signal</keyword>
<dbReference type="Proteomes" id="UP001209878">
    <property type="component" value="Unassembled WGS sequence"/>
</dbReference>
<protein>
    <submittedName>
        <fullName evidence="2">Uncharacterized protein</fullName>
    </submittedName>
</protein>
<dbReference type="EMBL" id="JAODUO010000114">
    <property type="protein sequence ID" value="KAK2189113.1"/>
    <property type="molecule type" value="Genomic_DNA"/>
</dbReference>
<feature type="chain" id="PRO_5042143224" evidence="1">
    <location>
        <begin position="21"/>
        <end position="313"/>
    </location>
</feature>
<evidence type="ECO:0000313" key="2">
    <source>
        <dbReference type="EMBL" id="KAK2189113.1"/>
    </source>
</evidence>
<dbReference type="AlphaFoldDB" id="A0AAD9UGX8"/>
<feature type="signal peptide" evidence="1">
    <location>
        <begin position="1"/>
        <end position="20"/>
    </location>
</feature>
<reference evidence="2" key="1">
    <citation type="journal article" date="2023" name="Mol. Biol. Evol.">
        <title>Third-Generation Sequencing Reveals the Adaptive Role of the Epigenome in Three Deep-Sea Polychaetes.</title>
        <authorList>
            <person name="Perez M."/>
            <person name="Aroh O."/>
            <person name="Sun Y."/>
            <person name="Lan Y."/>
            <person name="Juniper S.K."/>
            <person name="Young C.R."/>
            <person name="Angers B."/>
            <person name="Qian P.Y."/>
        </authorList>
    </citation>
    <scope>NUCLEOTIDE SEQUENCE</scope>
    <source>
        <strain evidence="2">R07B-5</strain>
    </source>
</reference>
<evidence type="ECO:0000313" key="3">
    <source>
        <dbReference type="Proteomes" id="UP001209878"/>
    </source>
</evidence>